<evidence type="ECO:0000256" key="2">
    <source>
        <dbReference type="ARBA" id="ARBA00004851"/>
    </source>
</evidence>
<dbReference type="Pfam" id="PF00331">
    <property type="entry name" value="Glyco_hydro_10"/>
    <property type="match status" value="1"/>
</dbReference>
<feature type="coiled-coil region" evidence="9">
    <location>
        <begin position="68"/>
        <end position="95"/>
    </location>
</feature>
<evidence type="ECO:0000313" key="13">
    <source>
        <dbReference type="Proteomes" id="UP000034166"/>
    </source>
</evidence>
<dbReference type="RefSeq" id="WP_046521880.1">
    <property type="nucleotide sequence ID" value="NZ_LAYY01000001.1"/>
</dbReference>
<dbReference type="InterPro" id="IPR017853">
    <property type="entry name" value="GH"/>
</dbReference>
<comment type="pathway">
    <text evidence="2">Glycan degradation; xylan degradation.</text>
</comment>
<evidence type="ECO:0000256" key="6">
    <source>
        <dbReference type="ARBA" id="ARBA00023295"/>
    </source>
</evidence>
<proteinExistence type="inferred from homology"/>
<dbReference type="PANTHER" id="PTHR31490:SF90">
    <property type="entry name" value="ENDO-1,4-BETA-XYLANASE A"/>
    <property type="match status" value="1"/>
</dbReference>
<keyword evidence="6 8" id="KW-0326">Glycosidase</keyword>
<dbReference type="EMBL" id="LAYY01000001">
    <property type="protein sequence ID" value="KKK39939.1"/>
    <property type="molecule type" value="Genomic_DNA"/>
</dbReference>
<comment type="similarity">
    <text evidence="8">Belongs to the glycosyl hydrolase 10 (cellulase F) family.</text>
</comment>
<evidence type="ECO:0000259" key="11">
    <source>
        <dbReference type="PROSITE" id="PS51760"/>
    </source>
</evidence>
<dbReference type="InterPro" id="IPR044846">
    <property type="entry name" value="GH10"/>
</dbReference>
<feature type="domain" description="GH10" evidence="11">
    <location>
        <begin position="95"/>
        <end position="496"/>
    </location>
</feature>
<evidence type="ECO:0000256" key="4">
    <source>
        <dbReference type="ARBA" id="ARBA00022801"/>
    </source>
</evidence>
<dbReference type="GO" id="GO:0031176">
    <property type="term" value="F:endo-1,4-beta-xylanase activity"/>
    <property type="evidence" value="ECO:0007669"/>
    <property type="project" value="UniProtKB-EC"/>
</dbReference>
<dbReference type="Proteomes" id="UP000034166">
    <property type="component" value="Unassembled WGS sequence"/>
</dbReference>
<gene>
    <name evidence="12" type="ORF">WQ57_01310</name>
</gene>
<comment type="caution">
    <text evidence="12">The sequence shown here is derived from an EMBL/GenBank/DDBJ whole genome shotgun (WGS) entry which is preliminary data.</text>
</comment>
<dbReference type="PATRIC" id="fig|1408103.3.peg.287"/>
<evidence type="ECO:0000256" key="1">
    <source>
        <dbReference type="ARBA" id="ARBA00000681"/>
    </source>
</evidence>
<evidence type="ECO:0000256" key="7">
    <source>
        <dbReference type="ARBA" id="ARBA00023326"/>
    </source>
</evidence>
<organism evidence="12 13">
    <name type="scientific">Mesobacillus campisalis</name>
    <dbReference type="NCBI Taxonomy" id="1408103"/>
    <lineage>
        <taxon>Bacteria</taxon>
        <taxon>Bacillati</taxon>
        <taxon>Bacillota</taxon>
        <taxon>Bacilli</taxon>
        <taxon>Bacillales</taxon>
        <taxon>Bacillaceae</taxon>
        <taxon>Mesobacillus</taxon>
    </lineage>
</organism>
<evidence type="ECO:0000256" key="9">
    <source>
        <dbReference type="SAM" id="Coils"/>
    </source>
</evidence>
<dbReference type="SMART" id="SM00633">
    <property type="entry name" value="Glyco_10"/>
    <property type="match status" value="1"/>
</dbReference>
<dbReference type="OrthoDB" id="9809277at2"/>
<accession>A0A0M2SZF4</accession>
<dbReference type="PROSITE" id="PS51760">
    <property type="entry name" value="GH10_2"/>
    <property type="match status" value="1"/>
</dbReference>
<keyword evidence="3" id="KW-0858">Xylan degradation</keyword>
<sequence>MKKMKKLLSICMVFALLAGAFTMPALANTNESSLQSAMEKFEGLDENVYTPATYRLAKMEYDKVKVLVDDQNATAEEINNAINALNNRIAALRVANGSESLWKTYEDYFEMGNIYSGAGNLNPGNTRGLLTSSHFNILTAENSMKPESLSSGRAGQKGTFNIFPGSNHASDQFVSQAQASGKKVHGHVLVWHSQSPNWVNGGTNGNYTRAQARENMELYVKTVVEHFDTQYPGVITTWDVVNEAFIDELPSIPEGANWKNYLRRGNQSGWYKSYSNGMVEGQDPSDFIYDAFVFARKYTDAKLFYNDFNMYEDGKSKVAAMMVKELNARYKNEHPEDPRQLIEGVGMQSHNYIMDTPPSKVENGMLNLLSAGVDLMITELDLFAWYPWNAEPTGGSLAGYKDLRDRGIGDIIGATGTEEQRNYWVNRGITNGSEIEVIQAEVFAEYLRLYKNYSASIDRVTFWGLNDIQSWRRGHNPLLWNSDFSPKDAFYAVSDPEGYLGVDPIQVKPIPASKVAEIILNYNDVKPAYKNGKKGGNLISEVAKLMGPKASFNNEPQSIKKGELELSNPAYRKAVLNHLKSHPALEDKILIMPPDTFFIDSTK</sequence>
<evidence type="ECO:0000256" key="8">
    <source>
        <dbReference type="RuleBase" id="RU361174"/>
    </source>
</evidence>
<dbReference type="PANTHER" id="PTHR31490">
    <property type="entry name" value="GLYCOSYL HYDROLASE"/>
    <property type="match status" value="1"/>
</dbReference>
<keyword evidence="4 8" id="KW-0378">Hydrolase</keyword>
<evidence type="ECO:0000256" key="3">
    <source>
        <dbReference type="ARBA" id="ARBA00022651"/>
    </source>
</evidence>
<dbReference type="AlphaFoldDB" id="A0A0M2SZF4"/>
<keyword evidence="9" id="KW-0175">Coiled coil</keyword>
<keyword evidence="7 8" id="KW-0624">Polysaccharide degradation</keyword>
<keyword evidence="5 8" id="KW-0119">Carbohydrate metabolism</keyword>
<dbReference type="InterPro" id="IPR001000">
    <property type="entry name" value="GH10_dom"/>
</dbReference>
<dbReference type="PRINTS" id="PR00134">
    <property type="entry name" value="GLHYDRLASE10"/>
</dbReference>
<feature type="signal peptide" evidence="10">
    <location>
        <begin position="1"/>
        <end position="27"/>
    </location>
</feature>
<evidence type="ECO:0000256" key="5">
    <source>
        <dbReference type="ARBA" id="ARBA00023277"/>
    </source>
</evidence>
<dbReference type="EC" id="3.2.1.8" evidence="8"/>
<dbReference type="GO" id="GO:0045493">
    <property type="term" value="P:xylan catabolic process"/>
    <property type="evidence" value="ECO:0007669"/>
    <property type="project" value="UniProtKB-KW"/>
</dbReference>
<name>A0A0M2SZF4_9BACI</name>
<feature type="chain" id="PRO_5005642002" description="Beta-xylanase" evidence="10">
    <location>
        <begin position="28"/>
        <end position="603"/>
    </location>
</feature>
<dbReference type="SUPFAM" id="SSF51445">
    <property type="entry name" value="(Trans)glycosidases"/>
    <property type="match status" value="1"/>
</dbReference>
<evidence type="ECO:0000256" key="10">
    <source>
        <dbReference type="SAM" id="SignalP"/>
    </source>
</evidence>
<dbReference type="Gene3D" id="3.20.20.80">
    <property type="entry name" value="Glycosidases"/>
    <property type="match status" value="1"/>
</dbReference>
<keyword evidence="13" id="KW-1185">Reference proteome</keyword>
<keyword evidence="10" id="KW-0732">Signal</keyword>
<dbReference type="Gene3D" id="1.20.1270.90">
    <property type="entry name" value="AF1782-like"/>
    <property type="match status" value="1"/>
</dbReference>
<reference evidence="12 13" key="1">
    <citation type="submission" date="2015-04" db="EMBL/GenBank/DDBJ databases">
        <title>Taxonomic description and genome sequence of Bacillus campisalis sp. nov., a novel member of the genus Bacillus isolated from solar saltern.</title>
        <authorList>
            <person name="Mathan Kumar R."/>
            <person name="Kaur G."/>
            <person name="Kumar A."/>
            <person name="Singh N.K."/>
            <person name="Kaur N."/>
            <person name="Kumar N."/>
            <person name="Mayilraj S."/>
        </authorList>
    </citation>
    <scope>NUCLEOTIDE SEQUENCE [LARGE SCALE GENOMIC DNA]</scope>
    <source>
        <strain evidence="12 13">SA2-6</strain>
    </source>
</reference>
<comment type="catalytic activity">
    <reaction evidence="1 8">
        <text>Endohydrolysis of (1-&gt;4)-beta-D-xylosidic linkages in xylans.</text>
        <dbReference type="EC" id="3.2.1.8"/>
    </reaction>
</comment>
<protein>
    <recommendedName>
        <fullName evidence="8">Beta-xylanase</fullName>
        <ecNumber evidence="8">3.2.1.8</ecNumber>
    </recommendedName>
</protein>
<evidence type="ECO:0000313" key="12">
    <source>
        <dbReference type="EMBL" id="KKK39939.1"/>
    </source>
</evidence>